<proteinExistence type="predicted"/>
<reference evidence="1" key="2">
    <citation type="journal article" date="2015" name="Fish Shellfish Immunol.">
        <title>Early steps in the European eel (Anguilla anguilla)-Vibrio vulnificus interaction in the gills: Role of the RtxA13 toxin.</title>
        <authorList>
            <person name="Callol A."/>
            <person name="Pajuelo D."/>
            <person name="Ebbesson L."/>
            <person name="Teles M."/>
            <person name="MacKenzie S."/>
            <person name="Amaro C."/>
        </authorList>
    </citation>
    <scope>NUCLEOTIDE SEQUENCE</scope>
</reference>
<sequence length="72" mass="8078">MSCDCVLGDILAYQLLLGRFTCSKCTPFGDNGSHCGSVESHSRRNGFVICPRLKFRHFLPNLLEFVLTVTKK</sequence>
<protein>
    <submittedName>
        <fullName evidence="1">Uncharacterized protein</fullName>
    </submittedName>
</protein>
<dbReference type="EMBL" id="GBXM01070850">
    <property type="protein sequence ID" value="JAH37727.1"/>
    <property type="molecule type" value="Transcribed_RNA"/>
</dbReference>
<accession>A0A0E9S951</accession>
<evidence type="ECO:0000313" key="1">
    <source>
        <dbReference type="EMBL" id="JAH37727.1"/>
    </source>
</evidence>
<name>A0A0E9S951_ANGAN</name>
<organism evidence="1">
    <name type="scientific">Anguilla anguilla</name>
    <name type="common">European freshwater eel</name>
    <name type="synonym">Muraena anguilla</name>
    <dbReference type="NCBI Taxonomy" id="7936"/>
    <lineage>
        <taxon>Eukaryota</taxon>
        <taxon>Metazoa</taxon>
        <taxon>Chordata</taxon>
        <taxon>Craniata</taxon>
        <taxon>Vertebrata</taxon>
        <taxon>Euteleostomi</taxon>
        <taxon>Actinopterygii</taxon>
        <taxon>Neopterygii</taxon>
        <taxon>Teleostei</taxon>
        <taxon>Anguilliformes</taxon>
        <taxon>Anguillidae</taxon>
        <taxon>Anguilla</taxon>
    </lineage>
</organism>
<dbReference type="AlphaFoldDB" id="A0A0E9S951"/>
<reference evidence="1" key="1">
    <citation type="submission" date="2014-11" db="EMBL/GenBank/DDBJ databases">
        <authorList>
            <person name="Amaro Gonzalez C."/>
        </authorList>
    </citation>
    <scope>NUCLEOTIDE SEQUENCE</scope>
</reference>